<organism evidence="1 2">
    <name type="scientific">Bacillus cereus</name>
    <dbReference type="NCBI Taxonomy" id="1396"/>
    <lineage>
        <taxon>Bacteria</taxon>
        <taxon>Bacillati</taxon>
        <taxon>Bacillota</taxon>
        <taxon>Bacilli</taxon>
        <taxon>Bacillales</taxon>
        <taxon>Bacillaceae</taxon>
        <taxon>Bacillus</taxon>
        <taxon>Bacillus cereus group</taxon>
    </lineage>
</organism>
<evidence type="ECO:0000313" key="2">
    <source>
        <dbReference type="Proteomes" id="UP000190906"/>
    </source>
</evidence>
<dbReference type="EMBL" id="MUAJ01000008">
    <property type="protein sequence ID" value="OOR12553.1"/>
    <property type="molecule type" value="Genomic_DNA"/>
</dbReference>
<dbReference type="AlphaFoldDB" id="A0A1S9TRA6"/>
<proteinExistence type="predicted"/>
<sequence length="207" mass="24057">MSNSKKDFCIVSKLVIDLVNNLSEEQYNNLVNGTADIRYIEKGIDNEKKEIYNGIIYELTKKDGLEEKIGIIKTNTHLSTKSKLIEFCKYFKIEYKAKETIDTIIQNIIQYVDENKENIMYRFEKAEDIQGSIDEIASKLEEIMNVEEARTLISQSKAIENKTNLLKLAKRLNVFIDREATYETIVDNIIKSVVEAKIRSYVIRKKL</sequence>
<dbReference type="RefSeq" id="WP_078204742.1">
    <property type="nucleotide sequence ID" value="NZ_MUAJ01000008.1"/>
</dbReference>
<name>A0A1S9TRA6_BACCE</name>
<accession>A0A1S9TRA6</accession>
<evidence type="ECO:0000313" key="1">
    <source>
        <dbReference type="EMBL" id="OOR12553.1"/>
    </source>
</evidence>
<protein>
    <submittedName>
        <fullName evidence="1">Uncharacterized protein</fullName>
    </submittedName>
</protein>
<gene>
    <name evidence="1" type="ORF">BW897_12690</name>
</gene>
<reference evidence="1 2" key="1">
    <citation type="submission" date="2017-01" db="EMBL/GenBank/DDBJ databases">
        <title>Bacillus cereus isolates.</title>
        <authorList>
            <person name="Beno S.M."/>
        </authorList>
    </citation>
    <scope>NUCLEOTIDE SEQUENCE [LARGE SCALE GENOMIC DNA]</scope>
    <source>
        <strain evidence="1 2">FSL H8-0485</strain>
    </source>
</reference>
<comment type="caution">
    <text evidence="1">The sequence shown here is derived from an EMBL/GenBank/DDBJ whole genome shotgun (WGS) entry which is preliminary data.</text>
</comment>
<dbReference type="Proteomes" id="UP000190906">
    <property type="component" value="Unassembled WGS sequence"/>
</dbReference>